<feature type="domain" description="HTH luxR-type" evidence="1">
    <location>
        <begin position="198"/>
        <end position="255"/>
    </location>
</feature>
<dbReference type="Pfam" id="PF00196">
    <property type="entry name" value="GerE"/>
    <property type="match status" value="1"/>
</dbReference>
<dbReference type="AlphaFoldDB" id="A0A7C1VZ60"/>
<dbReference type="EMBL" id="DRHY01000089">
    <property type="protein sequence ID" value="HEC73584.1"/>
    <property type="molecule type" value="Genomic_DNA"/>
</dbReference>
<dbReference type="InterPro" id="IPR036388">
    <property type="entry name" value="WH-like_DNA-bd_sf"/>
</dbReference>
<comment type="caution">
    <text evidence="2">The sequence shown here is derived from an EMBL/GenBank/DDBJ whole genome shotgun (WGS) entry which is preliminary data.</text>
</comment>
<evidence type="ECO:0000313" key="2">
    <source>
        <dbReference type="EMBL" id="HEC73584.1"/>
    </source>
</evidence>
<evidence type="ECO:0000259" key="1">
    <source>
        <dbReference type="SMART" id="SM00421"/>
    </source>
</evidence>
<reference evidence="2" key="1">
    <citation type="journal article" date="2020" name="mSystems">
        <title>Genome- and Community-Level Interaction Insights into Carbon Utilization and Element Cycling Functions of Hydrothermarchaeota in Hydrothermal Sediment.</title>
        <authorList>
            <person name="Zhou Z."/>
            <person name="Liu Y."/>
            <person name="Xu W."/>
            <person name="Pan J."/>
            <person name="Luo Z.H."/>
            <person name="Li M."/>
        </authorList>
    </citation>
    <scope>NUCLEOTIDE SEQUENCE [LARGE SCALE GENOMIC DNA]</scope>
    <source>
        <strain evidence="2">HyVt-380</strain>
    </source>
</reference>
<sequence length="261" mass="30068">MEDAQKQAIHQLWDEMAASSASRSLEMLDTTLQRLADLVDAQQAYWIGSLRIEAIAENDPASGWRARHNYYLHHTAEREAVRKEHYRRLDSGQVDPSILANLKNAGTFRINIKHEMVPPEWFESEIYKKLFVPFDIRDVIFVATPISPDVESWMVFERGGKDWVNFGEAERQLLDYAVRPTKWFQKQVTLHHGIYLAEETLTAAERRVLSGLLTEKTEAEIADELGLSHSTVHTYCVRICRKFGVRGRNGLISLWLGETQE</sequence>
<dbReference type="Gene3D" id="1.10.10.10">
    <property type="entry name" value="Winged helix-like DNA-binding domain superfamily/Winged helix DNA-binding domain"/>
    <property type="match status" value="1"/>
</dbReference>
<proteinExistence type="predicted"/>
<dbReference type="SMART" id="SM00421">
    <property type="entry name" value="HTH_LUXR"/>
    <property type="match status" value="1"/>
</dbReference>
<dbReference type="Proteomes" id="UP000886384">
    <property type="component" value="Unassembled WGS sequence"/>
</dbReference>
<name>A0A7C1VZ60_9GAMM</name>
<dbReference type="GO" id="GO:0006355">
    <property type="term" value="P:regulation of DNA-templated transcription"/>
    <property type="evidence" value="ECO:0007669"/>
    <property type="project" value="InterPro"/>
</dbReference>
<organism evidence="2">
    <name type="scientific">Methylophaga aminisulfidivorans</name>
    <dbReference type="NCBI Taxonomy" id="230105"/>
    <lineage>
        <taxon>Bacteria</taxon>
        <taxon>Pseudomonadati</taxon>
        <taxon>Pseudomonadota</taxon>
        <taxon>Gammaproteobacteria</taxon>
        <taxon>Thiotrichales</taxon>
        <taxon>Piscirickettsiaceae</taxon>
        <taxon>Methylophaga</taxon>
    </lineage>
</organism>
<accession>A0A7C1VZ60</accession>
<dbReference type="GO" id="GO:0003677">
    <property type="term" value="F:DNA binding"/>
    <property type="evidence" value="ECO:0007669"/>
    <property type="project" value="InterPro"/>
</dbReference>
<dbReference type="InterPro" id="IPR016032">
    <property type="entry name" value="Sig_transdc_resp-reg_C-effctor"/>
</dbReference>
<gene>
    <name evidence="2" type="ORF">ENI26_04325</name>
</gene>
<protein>
    <submittedName>
        <fullName evidence="2">LuxR family transcriptional regulator</fullName>
    </submittedName>
</protein>
<dbReference type="InterPro" id="IPR000792">
    <property type="entry name" value="Tscrpt_reg_LuxR_C"/>
</dbReference>
<dbReference type="SUPFAM" id="SSF46894">
    <property type="entry name" value="C-terminal effector domain of the bipartite response regulators"/>
    <property type="match status" value="1"/>
</dbReference>